<sequence>MAAIKFDEEGDLMLRIPGNGAGGTPQKYMFNSRKLQDVYKPGDTVHEVLLNPDYEFTEHYSPRAVQLAYCMIRDPYDASIPDQLNEELLFNLLKFTRCLNITRITRPWAKKWAVAIKLSVASPATVTSVRLFIAWELGDRASFDRMVTWIALNTEKPENGKVQEALINTSYFDDIVDIKNSQGASIVNVLIGKLCFLHLASSQDNKLKQNTIARGYRAGTSRGYQLDLQNDQQRHESLVHEGGSRPDGNRPCRHDKGKDRCEESLAGSLSVQLYACKLWAPRLPRPAVDDQTKSIATMRDEIKYVKDNHHELCDWNDKSTHPECGMKLPLFVELEPQIQRSSVLSNHHFNEHFNKQGKLTGFVVVDYIEIASD</sequence>
<reference evidence="2 3" key="1">
    <citation type="submission" date="2023-01" db="EMBL/GenBank/DDBJ databases">
        <title>Analysis of 21 Apiospora genomes using comparative genomics revels a genus with tremendous synthesis potential of carbohydrate active enzymes and secondary metabolites.</title>
        <authorList>
            <person name="Sorensen T."/>
        </authorList>
    </citation>
    <scope>NUCLEOTIDE SEQUENCE [LARGE SCALE GENOMIC DNA]</scope>
    <source>
        <strain evidence="2 3">CBS 33761</strain>
    </source>
</reference>
<dbReference type="EMBL" id="JAQQWK010000010">
    <property type="protein sequence ID" value="KAK8029767.1"/>
    <property type="molecule type" value="Genomic_DNA"/>
</dbReference>
<keyword evidence="3" id="KW-1185">Reference proteome</keyword>
<organism evidence="2 3">
    <name type="scientific">Apiospora rasikravindrae</name>
    <dbReference type="NCBI Taxonomy" id="990691"/>
    <lineage>
        <taxon>Eukaryota</taxon>
        <taxon>Fungi</taxon>
        <taxon>Dikarya</taxon>
        <taxon>Ascomycota</taxon>
        <taxon>Pezizomycotina</taxon>
        <taxon>Sordariomycetes</taxon>
        <taxon>Xylariomycetidae</taxon>
        <taxon>Amphisphaeriales</taxon>
        <taxon>Apiosporaceae</taxon>
        <taxon>Apiospora</taxon>
    </lineage>
</organism>
<feature type="region of interest" description="Disordered" evidence="1">
    <location>
        <begin position="232"/>
        <end position="259"/>
    </location>
</feature>
<proteinExistence type="predicted"/>
<evidence type="ECO:0000313" key="2">
    <source>
        <dbReference type="EMBL" id="KAK8029767.1"/>
    </source>
</evidence>
<accession>A0ABR1SD61</accession>
<dbReference type="Proteomes" id="UP001444661">
    <property type="component" value="Unassembled WGS sequence"/>
</dbReference>
<name>A0ABR1SD61_9PEZI</name>
<comment type="caution">
    <text evidence="2">The sequence shown here is derived from an EMBL/GenBank/DDBJ whole genome shotgun (WGS) entry which is preliminary data.</text>
</comment>
<evidence type="ECO:0000313" key="3">
    <source>
        <dbReference type="Proteomes" id="UP001444661"/>
    </source>
</evidence>
<gene>
    <name evidence="2" type="ORF">PG993_011058</name>
</gene>
<protein>
    <submittedName>
        <fullName evidence="2">Uncharacterized protein</fullName>
    </submittedName>
</protein>
<evidence type="ECO:0000256" key="1">
    <source>
        <dbReference type="SAM" id="MobiDB-lite"/>
    </source>
</evidence>